<name>A0A0X8JP18_9BACT</name>
<dbReference type="GO" id="GO:0016020">
    <property type="term" value="C:membrane"/>
    <property type="evidence" value="ECO:0007669"/>
    <property type="project" value="InterPro"/>
</dbReference>
<keyword evidence="3" id="KW-0874">Quinone</keyword>
<feature type="domain" description="4Fe-4S ferredoxin-type" evidence="12">
    <location>
        <begin position="34"/>
        <end position="63"/>
    </location>
</feature>
<dbReference type="Gene3D" id="3.30.70.3270">
    <property type="match status" value="1"/>
</dbReference>
<keyword evidence="9" id="KW-0520">NAD</keyword>
<dbReference type="GO" id="GO:0048038">
    <property type="term" value="F:quinone binding"/>
    <property type="evidence" value="ECO:0007669"/>
    <property type="project" value="UniProtKB-KW"/>
</dbReference>
<keyword evidence="2" id="KW-0004">4Fe-4S</keyword>
<dbReference type="RefSeq" id="WP_066603597.1">
    <property type="nucleotide sequence ID" value="NZ_CP014230.1"/>
</dbReference>
<keyword evidence="4" id="KW-0479">Metal-binding</keyword>
<reference evidence="14" key="1">
    <citation type="submission" date="2016-02" db="EMBL/GenBank/DDBJ databases">
        <authorList>
            <person name="Holder M.E."/>
            <person name="Ajami N.J."/>
            <person name="Petrosino J.F."/>
        </authorList>
    </citation>
    <scope>NUCLEOTIDE SEQUENCE [LARGE SCALE GENOMIC DNA]</scope>
    <source>
        <strain evidence="14">DSM 12838</strain>
    </source>
</reference>
<evidence type="ECO:0000256" key="6">
    <source>
        <dbReference type="ARBA" id="ARBA00022967"/>
    </source>
</evidence>
<keyword evidence="7" id="KW-0408">Iron</keyword>
<accession>A0A0X8JP18</accession>
<dbReference type="SUPFAM" id="SSF46548">
    <property type="entry name" value="alpha-helical ferredoxin"/>
    <property type="match status" value="1"/>
</dbReference>
<proteinExistence type="predicted"/>
<dbReference type="InterPro" id="IPR017900">
    <property type="entry name" value="4Fe4S_Fe_S_CS"/>
</dbReference>
<organism evidence="13 14">
    <name type="scientific">Desulfomicrobium orale DSM 12838</name>
    <dbReference type="NCBI Taxonomy" id="888061"/>
    <lineage>
        <taxon>Bacteria</taxon>
        <taxon>Pseudomonadati</taxon>
        <taxon>Thermodesulfobacteriota</taxon>
        <taxon>Desulfovibrionia</taxon>
        <taxon>Desulfovibrionales</taxon>
        <taxon>Desulfomicrobiaceae</taxon>
        <taxon>Desulfomicrobium</taxon>
    </lineage>
</organism>
<feature type="domain" description="4Fe-4S ferredoxin-type" evidence="12">
    <location>
        <begin position="65"/>
        <end position="94"/>
    </location>
</feature>
<dbReference type="AlphaFoldDB" id="A0A0X8JP18"/>
<dbReference type="KEGG" id="doa:AXF15_03930"/>
<sequence>MLDMTATIVRNFLARPHTRLYPAEVREIFENVRGNLEIEIEECIMCGMCQRKCPSECITVDKAGKTWTVDPYACVYCAICVDNCPVGCLHMDRHYRKPVQMKEMNRQLQLKGPEKKKKSKE</sequence>
<dbReference type="GO" id="GO:0051539">
    <property type="term" value="F:4 iron, 4 sulfur cluster binding"/>
    <property type="evidence" value="ECO:0007669"/>
    <property type="project" value="UniProtKB-KW"/>
</dbReference>
<dbReference type="PANTHER" id="PTHR10849">
    <property type="entry name" value="NADH DEHYDROGENASE UBIQUINONE IRON-SULFUR PROTEIN 8, MITOCHONDRIAL"/>
    <property type="match status" value="1"/>
</dbReference>
<keyword evidence="10" id="KW-0830">Ubiquinone</keyword>
<evidence type="ECO:0000256" key="7">
    <source>
        <dbReference type="ARBA" id="ARBA00023004"/>
    </source>
</evidence>
<keyword evidence="8" id="KW-0411">Iron-sulfur</keyword>
<dbReference type="STRING" id="888061.AXF15_03930"/>
<evidence type="ECO:0000259" key="12">
    <source>
        <dbReference type="PROSITE" id="PS51379"/>
    </source>
</evidence>
<dbReference type="PROSITE" id="PS00198">
    <property type="entry name" value="4FE4S_FER_1"/>
    <property type="match status" value="2"/>
</dbReference>
<dbReference type="OrthoDB" id="9808559at2"/>
<dbReference type="GO" id="GO:0016651">
    <property type="term" value="F:oxidoreductase activity, acting on NAD(P)H"/>
    <property type="evidence" value="ECO:0007669"/>
    <property type="project" value="InterPro"/>
</dbReference>
<dbReference type="PANTHER" id="PTHR10849:SF24">
    <property type="entry name" value="NADH-QUINONE OXIDOREDUCTASE SUBUNIT I 2"/>
    <property type="match status" value="1"/>
</dbReference>
<evidence type="ECO:0000256" key="10">
    <source>
        <dbReference type="ARBA" id="ARBA00023075"/>
    </source>
</evidence>
<evidence type="ECO:0000256" key="3">
    <source>
        <dbReference type="ARBA" id="ARBA00022719"/>
    </source>
</evidence>
<dbReference type="Proteomes" id="UP000063964">
    <property type="component" value="Chromosome"/>
</dbReference>
<evidence type="ECO:0000256" key="8">
    <source>
        <dbReference type="ARBA" id="ARBA00023014"/>
    </source>
</evidence>
<evidence type="ECO:0000256" key="9">
    <source>
        <dbReference type="ARBA" id="ARBA00023027"/>
    </source>
</evidence>
<dbReference type="EMBL" id="CP014230">
    <property type="protein sequence ID" value="AMD92339.1"/>
    <property type="molecule type" value="Genomic_DNA"/>
</dbReference>
<dbReference type="Pfam" id="PF12838">
    <property type="entry name" value="Fer4_7"/>
    <property type="match status" value="1"/>
</dbReference>
<keyword evidence="6" id="KW-1278">Translocase</keyword>
<keyword evidence="14" id="KW-1185">Reference proteome</keyword>
<keyword evidence="5" id="KW-0677">Repeat</keyword>
<gene>
    <name evidence="13" type="ORF">AXF15_03930</name>
</gene>
<evidence type="ECO:0000256" key="4">
    <source>
        <dbReference type="ARBA" id="ARBA00022723"/>
    </source>
</evidence>
<dbReference type="InterPro" id="IPR010226">
    <property type="entry name" value="NADH_quinone_OxRdtase_chainI"/>
</dbReference>
<dbReference type="GO" id="GO:0046872">
    <property type="term" value="F:metal ion binding"/>
    <property type="evidence" value="ECO:0007669"/>
    <property type="project" value="UniProtKB-KW"/>
</dbReference>
<keyword evidence="11" id="KW-0472">Membrane</keyword>
<evidence type="ECO:0000256" key="5">
    <source>
        <dbReference type="ARBA" id="ARBA00022737"/>
    </source>
</evidence>
<evidence type="ECO:0000313" key="14">
    <source>
        <dbReference type="Proteomes" id="UP000063964"/>
    </source>
</evidence>
<evidence type="ECO:0000313" key="13">
    <source>
        <dbReference type="EMBL" id="AMD92339.1"/>
    </source>
</evidence>
<keyword evidence="1" id="KW-1003">Cell membrane</keyword>
<dbReference type="InterPro" id="IPR017896">
    <property type="entry name" value="4Fe4S_Fe-S-bd"/>
</dbReference>
<evidence type="ECO:0000256" key="11">
    <source>
        <dbReference type="ARBA" id="ARBA00023136"/>
    </source>
</evidence>
<evidence type="ECO:0000256" key="2">
    <source>
        <dbReference type="ARBA" id="ARBA00022485"/>
    </source>
</evidence>
<dbReference type="PROSITE" id="PS51379">
    <property type="entry name" value="4FE4S_FER_2"/>
    <property type="match status" value="2"/>
</dbReference>
<evidence type="ECO:0000256" key="1">
    <source>
        <dbReference type="ARBA" id="ARBA00022475"/>
    </source>
</evidence>
<protein>
    <recommendedName>
        <fullName evidence="12">4Fe-4S ferredoxin-type domain-containing protein</fullName>
    </recommendedName>
</protein>